<dbReference type="Pfam" id="PF14183">
    <property type="entry name" value="YwpF"/>
    <property type="match status" value="1"/>
</dbReference>
<evidence type="ECO:0000313" key="1">
    <source>
        <dbReference type="EMBL" id="TWI56885.1"/>
    </source>
</evidence>
<gene>
    <name evidence="1" type="ORF">IQ10_01575</name>
</gene>
<dbReference type="AlphaFoldDB" id="A0A562QJJ4"/>
<dbReference type="OrthoDB" id="2427395at2"/>
<dbReference type="RefSeq" id="WP_144449918.1">
    <property type="nucleotide sequence ID" value="NZ_VLKZ01000004.1"/>
</dbReference>
<organism evidence="1 2">
    <name type="scientific">Halalkalibacter nanhaiisediminis</name>
    <dbReference type="NCBI Taxonomy" id="688079"/>
    <lineage>
        <taxon>Bacteria</taxon>
        <taxon>Bacillati</taxon>
        <taxon>Bacillota</taxon>
        <taxon>Bacilli</taxon>
        <taxon>Bacillales</taxon>
        <taxon>Bacillaceae</taxon>
        <taxon>Halalkalibacter</taxon>
    </lineage>
</organism>
<name>A0A562QJJ4_9BACI</name>
<comment type="caution">
    <text evidence="1">The sequence shown here is derived from an EMBL/GenBank/DDBJ whole genome shotgun (WGS) entry which is preliminary data.</text>
</comment>
<proteinExistence type="predicted"/>
<accession>A0A562QJJ4</accession>
<dbReference type="EMBL" id="VLKZ01000004">
    <property type="protein sequence ID" value="TWI56885.1"/>
    <property type="molecule type" value="Genomic_DNA"/>
</dbReference>
<reference evidence="1 2" key="1">
    <citation type="journal article" date="2015" name="Stand. Genomic Sci.">
        <title>Genomic Encyclopedia of Bacterial and Archaeal Type Strains, Phase III: the genomes of soil and plant-associated and newly described type strains.</title>
        <authorList>
            <person name="Whitman W.B."/>
            <person name="Woyke T."/>
            <person name="Klenk H.P."/>
            <person name="Zhou Y."/>
            <person name="Lilburn T.G."/>
            <person name="Beck B.J."/>
            <person name="De Vos P."/>
            <person name="Vandamme P."/>
            <person name="Eisen J.A."/>
            <person name="Garrity G."/>
            <person name="Hugenholtz P."/>
            <person name="Kyrpides N.C."/>
        </authorList>
    </citation>
    <scope>NUCLEOTIDE SEQUENCE [LARGE SCALE GENOMIC DNA]</scope>
    <source>
        <strain evidence="1 2">CGMCC 1.10116</strain>
    </source>
</reference>
<sequence length="163" mass="18589">MKTFKLYSFCLLEGKSGKVEKKPIPIQDGLIINLENSEHTWYIDAVFSADQFDYFKDLHEQGAHILVDVIITSKDNHPATMISSVQTITSLSEQISILFEAKLAKKKDDVVENVLEDLVEKGYKEDSLLSEFRSKMENLAAHSQQSLDELYRSLQNSGQYNLK</sequence>
<keyword evidence="2" id="KW-1185">Reference proteome</keyword>
<dbReference type="Proteomes" id="UP000315711">
    <property type="component" value="Unassembled WGS sequence"/>
</dbReference>
<protein>
    <submittedName>
        <fullName evidence="1">YwpF-like protein</fullName>
    </submittedName>
</protein>
<dbReference type="InterPro" id="IPR025573">
    <property type="entry name" value="YwpF"/>
</dbReference>
<evidence type="ECO:0000313" key="2">
    <source>
        <dbReference type="Proteomes" id="UP000315711"/>
    </source>
</evidence>